<dbReference type="InterPro" id="IPR051598">
    <property type="entry name" value="TSUP/Inactive_protease-like"/>
</dbReference>
<dbReference type="PANTHER" id="PTHR43701">
    <property type="entry name" value="MEMBRANE TRANSPORTER PROTEIN MJ0441-RELATED"/>
    <property type="match status" value="1"/>
</dbReference>
<dbReference type="PANTHER" id="PTHR43701:SF2">
    <property type="entry name" value="MEMBRANE TRANSPORTER PROTEIN YJNA-RELATED"/>
    <property type="match status" value="1"/>
</dbReference>
<dbReference type="EMBL" id="JBELPZ010000002">
    <property type="protein sequence ID" value="MFL9843535.1"/>
    <property type="molecule type" value="Genomic_DNA"/>
</dbReference>
<evidence type="ECO:0000256" key="1">
    <source>
        <dbReference type="ARBA" id="ARBA00004141"/>
    </source>
</evidence>
<feature type="transmembrane region" description="Helical" evidence="5">
    <location>
        <begin position="45"/>
        <end position="62"/>
    </location>
</feature>
<keyword evidence="2 5" id="KW-0812">Transmembrane</keyword>
<comment type="subcellular location">
    <subcellularLocation>
        <location evidence="5">Cell membrane</location>
        <topology evidence="5">Multi-pass membrane protein</topology>
    </subcellularLocation>
    <subcellularLocation>
        <location evidence="1">Membrane</location>
        <topology evidence="1">Multi-pass membrane protein</topology>
    </subcellularLocation>
</comment>
<feature type="transmembrane region" description="Helical" evidence="5">
    <location>
        <begin position="212"/>
        <end position="232"/>
    </location>
</feature>
<accession>A0ABW8YUA0</accession>
<protein>
    <recommendedName>
        <fullName evidence="5">Probable membrane transporter protein</fullName>
    </recommendedName>
</protein>
<keyword evidence="4 5" id="KW-0472">Membrane</keyword>
<evidence type="ECO:0000256" key="2">
    <source>
        <dbReference type="ARBA" id="ARBA00022692"/>
    </source>
</evidence>
<evidence type="ECO:0000256" key="3">
    <source>
        <dbReference type="ARBA" id="ARBA00022989"/>
    </source>
</evidence>
<sequence>MDLLAISGYFMALLVGISLGLVGSGGSILTVPVLVYILGFDAVTATGYSLFVVGGTALVGGLRNAYQHNVNFNIVLLFGLPSLIIAYLVRAFLIPALPHIIFTVNNFAVTKPLLLMVLFAAIMLLAALKMIRSAPVTSAAKNLSKGKIMISGVVTGLLAGTVGAGGGFLIIPALVFLAGLPMKNAVGTSLFIIAIQSLAGFAGDAFGQDTDWGFLLPFTAVAVAGIFIGILASRKIEGEKLKKGFGYFVLIMGVYIMVKELFLNKSLCNFCYCMALYDSVILLYN</sequence>
<dbReference type="Pfam" id="PF01925">
    <property type="entry name" value="TauE"/>
    <property type="match status" value="1"/>
</dbReference>
<gene>
    <name evidence="6" type="ORF">ABS766_03795</name>
</gene>
<reference evidence="6 7" key="1">
    <citation type="submission" date="2024-06" db="EMBL/GenBank/DDBJ databases">
        <authorList>
            <person name="Kaempfer P."/>
            <person name="Viver T."/>
        </authorList>
    </citation>
    <scope>NUCLEOTIDE SEQUENCE [LARGE SCALE GENOMIC DNA]</scope>
    <source>
        <strain evidence="6 7">ST-119</strain>
    </source>
</reference>
<feature type="transmembrane region" description="Helical" evidence="5">
    <location>
        <begin position="152"/>
        <end position="180"/>
    </location>
</feature>
<proteinExistence type="inferred from homology"/>
<feature type="transmembrane region" description="Helical" evidence="5">
    <location>
        <begin position="12"/>
        <end position="39"/>
    </location>
</feature>
<feature type="transmembrane region" description="Helical" evidence="5">
    <location>
        <begin position="74"/>
        <end position="93"/>
    </location>
</feature>
<evidence type="ECO:0000313" key="7">
    <source>
        <dbReference type="Proteomes" id="UP001629156"/>
    </source>
</evidence>
<feature type="transmembrane region" description="Helical" evidence="5">
    <location>
        <begin position="244"/>
        <end position="263"/>
    </location>
</feature>
<evidence type="ECO:0000256" key="4">
    <source>
        <dbReference type="ARBA" id="ARBA00023136"/>
    </source>
</evidence>
<organism evidence="6 7">
    <name type="scientific">Flavobacterium rhizosphaerae</name>
    <dbReference type="NCBI Taxonomy" id="3163298"/>
    <lineage>
        <taxon>Bacteria</taxon>
        <taxon>Pseudomonadati</taxon>
        <taxon>Bacteroidota</taxon>
        <taxon>Flavobacteriia</taxon>
        <taxon>Flavobacteriales</taxon>
        <taxon>Flavobacteriaceae</taxon>
        <taxon>Flavobacterium</taxon>
    </lineage>
</organism>
<keyword evidence="3 5" id="KW-1133">Transmembrane helix</keyword>
<comment type="caution">
    <text evidence="6">The sequence shown here is derived from an EMBL/GenBank/DDBJ whole genome shotgun (WGS) entry which is preliminary data.</text>
</comment>
<name>A0ABW8YUA0_9FLAO</name>
<dbReference type="RefSeq" id="WP_408083789.1">
    <property type="nucleotide sequence ID" value="NZ_JBELPZ010000002.1"/>
</dbReference>
<evidence type="ECO:0000256" key="5">
    <source>
        <dbReference type="RuleBase" id="RU363041"/>
    </source>
</evidence>
<comment type="similarity">
    <text evidence="5">Belongs to the 4-toluene sulfonate uptake permease (TSUP) (TC 2.A.102) family.</text>
</comment>
<evidence type="ECO:0000313" key="6">
    <source>
        <dbReference type="EMBL" id="MFL9843535.1"/>
    </source>
</evidence>
<keyword evidence="7" id="KW-1185">Reference proteome</keyword>
<keyword evidence="5" id="KW-1003">Cell membrane</keyword>
<feature type="transmembrane region" description="Helical" evidence="5">
    <location>
        <begin position="113"/>
        <end position="131"/>
    </location>
</feature>
<dbReference type="InterPro" id="IPR002781">
    <property type="entry name" value="TM_pro_TauE-like"/>
</dbReference>
<dbReference type="Proteomes" id="UP001629156">
    <property type="component" value="Unassembled WGS sequence"/>
</dbReference>